<dbReference type="Pfam" id="PF13115">
    <property type="entry name" value="YtkA"/>
    <property type="match status" value="1"/>
</dbReference>
<dbReference type="RefSeq" id="WP_126186961.1">
    <property type="nucleotide sequence ID" value="NZ_PELM01000012.1"/>
</dbReference>
<name>A0A430RD21_THESC</name>
<protein>
    <recommendedName>
        <fullName evidence="1">YtkA-like domain-containing protein</fullName>
    </recommendedName>
</protein>
<sequence>MRSDRRATFQLALLGFLGFVLFLGAFLLTTGQRRMQEARQAATIMRSLVTLKTKAGYFQLEIWSDPSPPPVAQLHTWTLRLLDGAGQPVEGAKVTVDAIMPAHGHGMPTQPQVKPLGRGLYQVEGMKFSMEGEWQVLVRIETQGVQDQAAFSLKVR</sequence>
<evidence type="ECO:0000313" key="2">
    <source>
        <dbReference type="EMBL" id="RTH05275.1"/>
    </source>
</evidence>
<evidence type="ECO:0000259" key="1">
    <source>
        <dbReference type="Pfam" id="PF13115"/>
    </source>
</evidence>
<dbReference type="AlphaFoldDB" id="A0A430RD21"/>
<gene>
    <name evidence="2" type="ORF">CSW50_00610</name>
</gene>
<accession>A0A430RD21</accession>
<evidence type="ECO:0000313" key="3">
    <source>
        <dbReference type="Proteomes" id="UP000288082"/>
    </source>
</evidence>
<dbReference type="Proteomes" id="UP000288082">
    <property type="component" value="Unassembled WGS sequence"/>
</dbReference>
<reference evidence="2 3" key="1">
    <citation type="journal article" date="2019" name="Extremophiles">
        <title>Biogeography of thermophiles and predominance of Thermus scotoductus in domestic water heaters.</title>
        <authorList>
            <person name="Wilpiszeski R.L."/>
            <person name="Zhang Z."/>
            <person name="House C.H."/>
        </authorList>
    </citation>
    <scope>NUCLEOTIDE SEQUENCE [LARGE SCALE GENOMIC DNA]</scope>
    <source>
        <strain evidence="2 3">38_S38</strain>
    </source>
</reference>
<dbReference type="EMBL" id="PELM01000012">
    <property type="protein sequence ID" value="RTH05275.1"/>
    <property type="molecule type" value="Genomic_DNA"/>
</dbReference>
<comment type="caution">
    <text evidence="2">The sequence shown here is derived from an EMBL/GenBank/DDBJ whole genome shotgun (WGS) entry which is preliminary data.</text>
</comment>
<dbReference type="InterPro" id="IPR032693">
    <property type="entry name" value="YtkA-like_dom"/>
</dbReference>
<organism evidence="2 3">
    <name type="scientific">Thermus scotoductus</name>
    <dbReference type="NCBI Taxonomy" id="37636"/>
    <lineage>
        <taxon>Bacteria</taxon>
        <taxon>Thermotogati</taxon>
        <taxon>Deinococcota</taxon>
        <taxon>Deinococci</taxon>
        <taxon>Thermales</taxon>
        <taxon>Thermaceae</taxon>
        <taxon>Thermus</taxon>
    </lineage>
</organism>
<feature type="domain" description="YtkA-like" evidence="1">
    <location>
        <begin position="67"/>
        <end position="137"/>
    </location>
</feature>
<proteinExistence type="predicted"/>